<organism evidence="2 3">
    <name type="scientific">Kribbella albertanoniae</name>
    <dbReference type="NCBI Taxonomy" id="1266829"/>
    <lineage>
        <taxon>Bacteria</taxon>
        <taxon>Bacillati</taxon>
        <taxon>Actinomycetota</taxon>
        <taxon>Actinomycetes</taxon>
        <taxon>Propionibacteriales</taxon>
        <taxon>Kribbellaceae</taxon>
        <taxon>Kribbella</taxon>
    </lineage>
</organism>
<keyword evidence="3" id="KW-1185">Reference proteome</keyword>
<dbReference type="OrthoDB" id="3818889at2"/>
<evidence type="ECO:0000313" key="3">
    <source>
        <dbReference type="Proteomes" id="UP000295075"/>
    </source>
</evidence>
<dbReference type="EMBL" id="SMKA01000321">
    <property type="protein sequence ID" value="TDC16123.1"/>
    <property type="molecule type" value="Genomic_DNA"/>
</dbReference>
<accession>A0A4R4P5N3</accession>
<evidence type="ECO:0000256" key="1">
    <source>
        <dbReference type="SAM" id="MobiDB-lite"/>
    </source>
</evidence>
<sequence length="335" mass="36425">MRPIELGALVTYLTRTGWSPTGNTWHGGVIWEQGQYEVLVPPRDGMIDAESRVHELLRTLAEVEDRRSGEIARDLAYPFLDRASYRGDAESAVDGFVALPTGIDSLRGLHDMLYAVAPQPAALSGVLLHTAFDERELATILVPGQGDGRILRQLYDATAAVHAALATESLDQVVDAGVAPAFCVALGRLSAGGLGAFELEFRWARGLPSEAPDTQLTFGAGAGEQIGRVTRRLEQRGKSPRDPAPSGPGTLEGRVVGLQDAGNRDNRWRVRVHGPVANDTRPRSVWAGLASQEQYEQAWDAHRRHLRVRISGQWTPDGRVRLRADPDGLTVLPDS</sequence>
<dbReference type="AlphaFoldDB" id="A0A4R4P5N3"/>
<dbReference type="RefSeq" id="WP_132414886.1">
    <property type="nucleotide sequence ID" value="NZ_SMKA01000321.1"/>
</dbReference>
<comment type="caution">
    <text evidence="2">The sequence shown here is derived from an EMBL/GenBank/DDBJ whole genome shotgun (WGS) entry which is preliminary data.</text>
</comment>
<gene>
    <name evidence="2" type="ORF">E1261_39540</name>
</gene>
<proteinExistence type="predicted"/>
<reference evidence="2 3" key="1">
    <citation type="submission" date="2019-03" db="EMBL/GenBank/DDBJ databases">
        <title>Draft genome sequences of novel Actinobacteria.</title>
        <authorList>
            <person name="Sahin N."/>
            <person name="Ay H."/>
            <person name="Saygin H."/>
        </authorList>
    </citation>
    <scope>NUCLEOTIDE SEQUENCE [LARGE SCALE GENOMIC DNA]</scope>
    <source>
        <strain evidence="2 3">JCM 30547</strain>
    </source>
</reference>
<dbReference type="Proteomes" id="UP000295075">
    <property type="component" value="Unassembled WGS sequence"/>
</dbReference>
<name>A0A4R4P5N3_9ACTN</name>
<protein>
    <submittedName>
        <fullName evidence="2">Uncharacterized protein</fullName>
    </submittedName>
</protein>
<feature type="region of interest" description="Disordered" evidence="1">
    <location>
        <begin position="232"/>
        <end position="255"/>
    </location>
</feature>
<evidence type="ECO:0000313" key="2">
    <source>
        <dbReference type="EMBL" id="TDC16123.1"/>
    </source>
</evidence>
<feature type="compositionally biased region" description="Basic and acidic residues" evidence="1">
    <location>
        <begin position="232"/>
        <end position="241"/>
    </location>
</feature>